<dbReference type="InterPro" id="IPR009228">
    <property type="entry name" value="Capsid_scaffold_GpO"/>
</dbReference>
<dbReference type="Proteomes" id="UP000092634">
    <property type="component" value="Unassembled WGS sequence"/>
</dbReference>
<accession>A0A1E8PSC1</accession>
<reference evidence="2 3" key="1">
    <citation type="submission" date="2016-10" db="EMBL/GenBank/DDBJ databases">
        <title>Updated version of Genome Assembly of Janthinobacterium lividum ERGS5:01.</title>
        <authorList>
            <person name="Kumar R."/>
            <person name="Acharya V."/>
            <person name="Singh D."/>
        </authorList>
    </citation>
    <scope>NUCLEOTIDE SEQUENCE [LARGE SCALE GENOMIC DNA]</scope>
    <source>
        <strain evidence="2 3">ERGS5:01</strain>
    </source>
</reference>
<evidence type="ECO:0000256" key="1">
    <source>
        <dbReference type="SAM" id="MobiDB-lite"/>
    </source>
</evidence>
<sequence length="273" mass="29313">MALSDQPRHATMPKSQFFRVATEGATTDGRNIDRATIEQIAASYNPKTYGARIWLEHIRGILPDSQFKAYGDVIAVKAEEVDTDSGKKLALFAQIEPTPELIAINKAKQKLYTSLEIQPDFADSSQPYLVGLGVTDSPASLGTEALKFSASRKQQSANLFTSAVEVTLEFDEPQGTKLADAVKNLLSRFSNKSGADAAQFADISEAVQALAGHVVTANDNYTGTLARLEKTETALKATQDELAAFKAQMDEAPGNGPRRPAATGNDGAVQTEF</sequence>
<feature type="region of interest" description="Disordered" evidence="1">
    <location>
        <begin position="248"/>
        <end position="273"/>
    </location>
</feature>
<name>A0A1E8PSC1_9BURK</name>
<gene>
    <name evidence="2" type="ORF">BA896_010300</name>
</gene>
<organism evidence="2 3">
    <name type="scientific">Janthinobacterium lividum</name>
    <dbReference type="NCBI Taxonomy" id="29581"/>
    <lineage>
        <taxon>Bacteria</taxon>
        <taxon>Pseudomonadati</taxon>
        <taxon>Pseudomonadota</taxon>
        <taxon>Betaproteobacteria</taxon>
        <taxon>Burkholderiales</taxon>
        <taxon>Oxalobacteraceae</taxon>
        <taxon>Janthinobacterium</taxon>
    </lineage>
</organism>
<proteinExistence type="predicted"/>
<comment type="caution">
    <text evidence="2">The sequence shown here is derived from an EMBL/GenBank/DDBJ whole genome shotgun (WGS) entry which is preliminary data.</text>
</comment>
<dbReference type="Pfam" id="PF05929">
    <property type="entry name" value="Phage_GPO"/>
    <property type="match status" value="1"/>
</dbReference>
<evidence type="ECO:0000313" key="3">
    <source>
        <dbReference type="Proteomes" id="UP000092634"/>
    </source>
</evidence>
<dbReference type="AlphaFoldDB" id="A0A1E8PSC1"/>
<evidence type="ECO:0000313" key="2">
    <source>
        <dbReference type="EMBL" id="OFJ49208.1"/>
    </source>
</evidence>
<dbReference type="EMBL" id="MAQB02000001">
    <property type="protein sequence ID" value="OFJ49208.1"/>
    <property type="molecule type" value="Genomic_DNA"/>
</dbReference>
<evidence type="ECO:0008006" key="4">
    <source>
        <dbReference type="Google" id="ProtNLM"/>
    </source>
</evidence>
<protein>
    <recommendedName>
        <fullName evidence="4">Phage capsid protein</fullName>
    </recommendedName>
</protein>